<evidence type="ECO:0000256" key="2">
    <source>
        <dbReference type="ARBA" id="ARBA00005025"/>
    </source>
</evidence>
<gene>
    <name evidence="16" type="primary">ilvB</name>
    <name evidence="16" type="ORF">FLB61_00565</name>
</gene>
<evidence type="ECO:0000256" key="3">
    <source>
        <dbReference type="ARBA" id="ARBA00007812"/>
    </source>
</evidence>
<accession>A0ABS7L3K4</accession>
<feature type="domain" description="Thiamine pyrophosphate enzyme TPP-binding" evidence="14">
    <location>
        <begin position="381"/>
        <end position="528"/>
    </location>
</feature>
<dbReference type="GO" id="GO:0003984">
    <property type="term" value="F:acetolactate synthase activity"/>
    <property type="evidence" value="ECO:0007669"/>
    <property type="project" value="UniProtKB-EC"/>
</dbReference>
<evidence type="ECO:0000256" key="7">
    <source>
        <dbReference type="ARBA" id="ARBA00022723"/>
    </source>
</evidence>
<comment type="catalytic activity">
    <reaction evidence="11 12">
        <text>2 pyruvate + H(+) = (2S)-2-acetolactate + CO2</text>
        <dbReference type="Rhea" id="RHEA:25249"/>
        <dbReference type="ChEBI" id="CHEBI:15361"/>
        <dbReference type="ChEBI" id="CHEBI:15378"/>
        <dbReference type="ChEBI" id="CHEBI:16526"/>
        <dbReference type="ChEBI" id="CHEBI:58476"/>
        <dbReference type="EC" id="2.2.1.6"/>
    </reaction>
</comment>
<dbReference type="Pfam" id="PF02776">
    <property type="entry name" value="TPP_enzyme_N"/>
    <property type="match status" value="1"/>
</dbReference>
<dbReference type="InterPro" id="IPR012000">
    <property type="entry name" value="Thiamin_PyroP_enz_cen_dom"/>
</dbReference>
<evidence type="ECO:0000256" key="5">
    <source>
        <dbReference type="ARBA" id="ARBA00022605"/>
    </source>
</evidence>
<comment type="pathway">
    <text evidence="1 12">Amino-acid biosynthesis; L-isoleucine biosynthesis; L-isoleucine from 2-oxobutanoate: step 1/4.</text>
</comment>
<keyword evidence="7 12" id="KW-0479">Metal-binding</keyword>
<dbReference type="InterPro" id="IPR012846">
    <property type="entry name" value="Acetolactate_synth_lsu"/>
</dbReference>
<evidence type="ECO:0000259" key="15">
    <source>
        <dbReference type="Pfam" id="PF02776"/>
    </source>
</evidence>
<dbReference type="InterPro" id="IPR039368">
    <property type="entry name" value="AHAS_TPP"/>
</dbReference>
<dbReference type="Gene3D" id="3.40.50.1220">
    <property type="entry name" value="TPP-binding domain"/>
    <property type="match status" value="1"/>
</dbReference>
<comment type="similarity">
    <text evidence="3 12">Belongs to the TPP enzyme family.</text>
</comment>
<keyword evidence="8 12" id="KW-0460">Magnesium</keyword>
<evidence type="ECO:0000256" key="9">
    <source>
        <dbReference type="ARBA" id="ARBA00023052"/>
    </source>
</evidence>
<evidence type="ECO:0000256" key="10">
    <source>
        <dbReference type="ARBA" id="ARBA00023304"/>
    </source>
</evidence>
<dbReference type="NCBIfam" id="TIGR00118">
    <property type="entry name" value="acolac_lg"/>
    <property type="match status" value="1"/>
</dbReference>
<dbReference type="InterPro" id="IPR029061">
    <property type="entry name" value="THDP-binding"/>
</dbReference>
<dbReference type="Proteomes" id="UP000779049">
    <property type="component" value="Unassembled WGS sequence"/>
</dbReference>
<dbReference type="SUPFAM" id="SSF52467">
    <property type="entry name" value="DHS-like NAD/FAD-binding domain"/>
    <property type="match status" value="1"/>
</dbReference>
<evidence type="ECO:0000256" key="6">
    <source>
        <dbReference type="ARBA" id="ARBA00022679"/>
    </source>
</evidence>
<dbReference type="PANTHER" id="PTHR18968">
    <property type="entry name" value="THIAMINE PYROPHOSPHATE ENZYMES"/>
    <property type="match status" value="1"/>
</dbReference>
<evidence type="ECO:0000259" key="14">
    <source>
        <dbReference type="Pfam" id="PF02775"/>
    </source>
</evidence>
<dbReference type="Gene3D" id="3.40.50.970">
    <property type="match status" value="2"/>
</dbReference>
<evidence type="ECO:0000313" key="16">
    <source>
        <dbReference type="EMBL" id="MBY0757610.1"/>
    </source>
</evidence>
<evidence type="ECO:0000256" key="12">
    <source>
        <dbReference type="RuleBase" id="RU003591"/>
    </source>
</evidence>
<keyword evidence="17" id="KW-1185">Reference proteome</keyword>
<protein>
    <recommendedName>
        <fullName evidence="4 12">Acetolactate synthase</fullName>
        <ecNumber evidence="4 12">2.2.1.6</ecNumber>
    </recommendedName>
</protein>
<comment type="caution">
    <text evidence="16">The sequence shown here is derived from an EMBL/GenBank/DDBJ whole genome shotgun (WGS) entry which is preliminary data.</text>
</comment>
<evidence type="ECO:0000256" key="1">
    <source>
        <dbReference type="ARBA" id="ARBA00004974"/>
    </source>
</evidence>
<proteinExistence type="inferred from homology"/>
<dbReference type="CDD" id="cd07035">
    <property type="entry name" value="TPP_PYR_POX_like"/>
    <property type="match status" value="1"/>
</dbReference>
<evidence type="ECO:0000259" key="13">
    <source>
        <dbReference type="Pfam" id="PF00205"/>
    </source>
</evidence>
<dbReference type="InterPro" id="IPR045229">
    <property type="entry name" value="TPP_enz"/>
</dbReference>
<evidence type="ECO:0000256" key="11">
    <source>
        <dbReference type="ARBA" id="ARBA00048670"/>
    </source>
</evidence>
<feature type="domain" description="Thiamine pyrophosphate enzyme N-terminal TPP-binding" evidence="15">
    <location>
        <begin position="4"/>
        <end position="119"/>
    </location>
</feature>
<comment type="cofactor">
    <cofactor evidence="12">
        <name>thiamine diphosphate</name>
        <dbReference type="ChEBI" id="CHEBI:58937"/>
    </cofactor>
    <text evidence="12">Binds 1 thiamine pyrophosphate per subunit.</text>
</comment>
<evidence type="ECO:0000313" key="17">
    <source>
        <dbReference type="Proteomes" id="UP000779049"/>
    </source>
</evidence>
<dbReference type="InterPro" id="IPR000399">
    <property type="entry name" value="TPP-bd_CS"/>
</dbReference>
<keyword evidence="5 12" id="KW-0028">Amino-acid biosynthesis</keyword>
<reference evidence="16 17" key="1">
    <citation type="journal article" date="2020" name="New Microbes New Infect">
        <title>Sellimonas caecigallum sp. nov., description and genome sequence of a new member of the Sellimonas genus isolated from the cecum of feral chicken.</title>
        <authorList>
            <person name="Wongkuna S."/>
            <person name="Ghimire S."/>
            <person name="Antony L."/>
            <person name="Chankhamhaengdecha S."/>
            <person name="Janvilisri T."/>
            <person name="Scaria J."/>
        </authorList>
    </citation>
    <scope>NUCLEOTIDE SEQUENCE [LARGE SCALE GENOMIC DNA]</scope>
    <source>
        <strain evidence="16 17">SW451</strain>
    </source>
</reference>
<dbReference type="PROSITE" id="PS00187">
    <property type="entry name" value="TPP_ENZYMES"/>
    <property type="match status" value="1"/>
</dbReference>
<dbReference type="InterPro" id="IPR012001">
    <property type="entry name" value="Thiamin_PyroP_enz_TPP-bd_dom"/>
</dbReference>
<comment type="pathway">
    <text evidence="2 12">Amino-acid biosynthesis; L-valine biosynthesis; L-valine from pyruvate: step 1/4.</text>
</comment>
<dbReference type="Pfam" id="PF02775">
    <property type="entry name" value="TPP_enzyme_C"/>
    <property type="match status" value="1"/>
</dbReference>
<sequence length="560" mass="61133">MQLTGAEIVIECLKEQGVDTVFGYPGGAILNVYDALYKHKNEITHILTSHEQGAAHAADGYARATGKVGVCFATSGPGATNLVTGIATAYMDSIPVVAITCNVGVSLLGKDSFQEIDIAGITMPITKHNYIVKDVNDLAKTIRRAFIIAKRGRPGPVLIDIPKDVTANLAEYEPKMIVPPEKKEDVCENDLKIAAAMIQEAKKPYIFIGGGAVLSGASEEIFEFVKKIDAPVTDSLMGKGAFPGTDPYYTGMLGMHGTKTANHGVSECDLLVVLGARFSDRVTGNASKFASNAKILQIDVDPAEMNKNVVITHGVTGDLSIVLKKLNAMISQQNHAEWIRTIEAYKEKYPLKYHPDVLTGPFVVEEIYRQTEGDAIIVTEVGQHQMWAAQYYKYKEPRTFLTSGGLGTMGYGLGASLGAKMGRPDKCVVNIAGDGCFRMNMNEIATAVRHQIPIIQVVINNHVLGMVRQWQNLFYGQRYSATVLNDKVDFVKLAEAMGAKAFRAQTKEEFQDAFQKARSLGEPVVIDCQIDCDDKVWPMVAPGDAIDKVFDEEDLKKKMQ</sequence>
<feature type="domain" description="Thiamine pyrophosphate enzyme central" evidence="13">
    <location>
        <begin position="192"/>
        <end position="326"/>
    </location>
</feature>
<dbReference type="InterPro" id="IPR029035">
    <property type="entry name" value="DHS-like_NAD/FAD-binding_dom"/>
</dbReference>
<dbReference type="CDD" id="cd02015">
    <property type="entry name" value="TPP_AHAS"/>
    <property type="match status" value="1"/>
</dbReference>
<evidence type="ECO:0000256" key="8">
    <source>
        <dbReference type="ARBA" id="ARBA00022842"/>
    </source>
</evidence>
<evidence type="ECO:0000256" key="4">
    <source>
        <dbReference type="ARBA" id="ARBA00013145"/>
    </source>
</evidence>
<keyword evidence="10 12" id="KW-0100">Branched-chain amino acid biosynthesis</keyword>
<dbReference type="RefSeq" id="WP_221919127.1">
    <property type="nucleotide sequence ID" value="NZ_CP173660.1"/>
</dbReference>
<dbReference type="PANTHER" id="PTHR18968:SF13">
    <property type="entry name" value="ACETOLACTATE SYNTHASE CATALYTIC SUBUNIT, MITOCHONDRIAL"/>
    <property type="match status" value="1"/>
</dbReference>
<dbReference type="Pfam" id="PF00205">
    <property type="entry name" value="TPP_enzyme_M"/>
    <property type="match status" value="1"/>
</dbReference>
<dbReference type="EMBL" id="VIRV01000001">
    <property type="protein sequence ID" value="MBY0757610.1"/>
    <property type="molecule type" value="Genomic_DNA"/>
</dbReference>
<dbReference type="InterPro" id="IPR011766">
    <property type="entry name" value="TPP_enzyme_TPP-bd"/>
</dbReference>
<name>A0ABS7L3K4_9FIRM</name>
<dbReference type="EC" id="2.2.1.6" evidence="4 12"/>
<dbReference type="SUPFAM" id="SSF52518">
    <property type="entry name" value="Thiamin diphosphate-binding fold (THDP-binding)"/>
    <property type="match status" value="2"/>
</dbReference>
<organism evidence="16 17">
    <name type="scientific">Sellimonas caecigallum</name>
    <dbReference type="NCBI Taxonomy" id="2592333"/>
    <lineage>
        <taxon>Bacteria</taxon>
        <taxon>Bacillati</taxon>
        <taxon>Bacillota</taxon>
        <taxon>Clostridia</taxon>
        <taxon>Lachnospirales</taxon>
        <taxon>Lachnospiraceae</taxon>
        <taxon>Sellimonas</taxon>
    </lineage>
</organism>
<comment type="cofactor">
    <cofactor evidence="12">
        <name>Mg(2+)</name>
        <dbReference type="ChEBI" id="CHEBI:18420"/>
    </cofactor>
    <text evidence="12">Binds 1 Mg(2+) ion per subunit.</text>
</comment>
<keyword evidence="6 12" id="KW-0808">Transferase</keyword>
<keyword evidence="9 12" id="KW-0786">Thiamine pyrophosphate</keyword>